<gene>
    <name evidence="3" type="ordered locus">Turpa_0377</name>
</gene>
<dbReference type="STRING" id="869212.Turpa_0377"/>
<sequence length="288" mass="33301">MRNDFSLDPVLTNKDDSDPILEYKNIDTSLLAARWVLLGKIPFYQATSADLVAHSIHRLDKMREKKSKSTGQFGAQLVFPFDPYRYVWVRFRKRMLKMVDESFINLPDGAGMLYMSRALGKPLPELISMVGYAMNLIRIAHAKEYTVFLLGSRDEVLEKLYTNFRRSFAGLRIVGRHNGYLKGAAGERVLEAVRKTDPHILFVGMGYHRGMKWIEQNRAQLGDLIVVNVGGSFDTLAGTKTKAPHSVAAAGYTWLWRTINKPYRWHRLLLVAYWFFETMYFKFFKKEK</sequence>
<name>I4B176_TURPD</name>
<proteinExistence type="predicted"/>
<dbReference type="RefSeq" id="WP_014801553.1">
    <property type="nucleotide sequence ID" value="NC_018020.1"/>
</dbReference>
<dbReference type="EMBL" id="CP002959">
    <property type="protein sequence ID" value="AFM11033.1"/>
    <property type="molecule type" value="Genomic_DNA"/>
</dbReference>
<dbReference type="KEGG" id="tpx:Turpa_0377"/>
<dbReference type="PANTHER" id="PTHR34136">
    <property type="match status" value="1"/>
</dbReference>
<dbReference type="Pfam" id="PF03808">
    <property type="entry name" value="Glyco_tran_WecG"/>
    <property type="match status" value="1"/>
</dbReference>
<reference evidence="3 4" key="1">
    <citation type="submission" date="2012-06" db="EMBL/GenBank/DDBJ databases">
        <title>The complete chromosome of genome of Turneriella parva DSM 21527.</title>
        <authorList>
            <consortium name="US DOE Joint Genome Institute (JGI-PGF)"/>
            <person name="Lucas S."/>
            <person name="Han J."/>
            <person name="Lapidus A."/>
            <person name="Bruce D."/>
            <person name="Goodwin L."/>
            <person name="Pitluck S."/>
            <person name="Peters L."/>
            <person name="Kyrpides N."/>
            <person name="Mavromatis K."/>
            <person name="Ivanova N."/>
            <person name="Mikhailova N."/>
            <person name="Chertkov O."/>
            <person name="Detter J.C."/>
            <person name="Tapia R."/>
            <person name="Han C."/>
            <person name="Land M."/>
            <person name="Hauser L."/>
            <person name="Markowitz V."/>
            <person name="Cheng J.-F."/>
            <person name="Hugenholtz P."/>
            <person name="Woyke T."/>
            <person name="Wu D."/>
            <person name="Gronow S."/>
            <person name="Wellnitz S."/>
            <person name="Brambilla E."/>
            <person name="Klenk H.-P."/>
            <person name="Eisen J.A."/>
        </authorList>
    </citation>
    <scope>NUCLEOTIDE SEQUENCE [LARGE SCALE GENOMIC DNA]</scope>
    <source>
        <strain evidence="4">ATCC BAA-1111 / DSM 21527 / NCTC 11395 / H</strain>
    </source>
</reference>
<protein>
    <submittedName>
        <fullName evidence="3">Glycosyl transferase, WecB/TagA/CpsF family</fullName>
    </submittedName>
</protein>
<dbReference type="Proteomes" id="UP000006048">
    <property type="component" value="Chromosome"/>
</dbReference>
<accession>I4B176</accession>
<keyword evidence="1" id="KW-0328">Glycosyltransferase</keyword>
<evidence type="ECO:0000313" key="3">
    <source>
        <dbReference type="EMBL" id="AFM11033.1"/>
    </source>
</evidence>
<dbReference type="InterPro" id="IPR004629">
    <property type="entry name" value="WecG_TagA_CpsF"/>
</dbReference>
<keyword evidence="2 3" id="KW-0808">Transferase</keyword>
<organism evidence="3 4">
    <name type="scientific">Turneriella parva (strain ATCC BAA-1111 / DSM 21527 / NCTC 11395 / H)</name>
    <name type="common">Leptospira parva</name>
    <dbReference type="NCBI Taxonomy" id="869212"/>
    <lineage>
        <taxon>Bacteria</taxon>
        <taxon>Pseudomonadati</taxon>
        <taxon>Spirochaetota</taxon>
        <taxon>Spirochaetia</taxon>
        <taxon>Leptospirales</taxon>
        <taxon>Leptospiraceae</taxon>
        <taxon>Turneriella</taxon>
    </lineage>
</organism>
<dbReference type="GO" id="GO:0016758">
    <property type="term" value="F:hexosyltransferase activity"/>
    <property type="evidence" value="ECO:0007669"/>
    <property type="project" value="TreeGrafter"/>
</dbReference>
<evidence type="ECO:0000313" key="4">
    <source>
        <dbReference type="Proteomes" id="UP000006048"/>
    </source>
</evidence>
<dbReference type="AlphaFoldDB" id="I4B176"/>
<dbReference type="OrthoDB" id="9771846at2"/>
<keyword evidence="4" id="KW-1185">Reference proteome</keyword>
<evidence type="ECO:0000256" key="2">
    <source>
        <dbReference type="ARBA" id="ARBA00022679"/>
    </source>
</evidence>
<evidence type="ECO:0000256" key="1">
    <source>
        <dbReference type="ARBA" id="ARBA00022676"/>
    </source>
</evidence>
<dbReference type="HOGENOM" id="CLU_063203_3_1_12"/>
<dbReference type="PANTHER" id="PTHR34136:SF1">
    <property type="entry name" value="UDP-N-ACETYL-D-MANNOSAMINURONIC ACID TRANSFERASE"/>
    <property type="match status" value="1"/>
</dbReference>
<dbReference type="CDD" id="cd06533">
    <property type="entry name" value="Glyco_transf_WecG_TagA"/>
    <property type="match status" value="1"/>
</dbReference>
<dbReference type="NCBIfam" id="TIGR00696">
    <property type="entry name" value="wecG_tagA_cpsF"/>
    <property type="match status" value="1"/>
</dbReference>